<dbReference type="EMBL" id="PPSX01000068">
    <property type="protein sequence ID" value="RZQ51978.1"/>
    <property type="molecule type" value="Genomic_DNA"/>
</dbReference>
<dbReference type="AlphaFoldDB" id="A0A4V2EJD6"/>
<feature type="signal peptide" evidence="1">
    <location>
        <begin position="1"/>
        <end position="18"/>
    </location>
</feature>
<comment type="caution">
    <text evidence="2">The sequence shown here is derived from an EMBL/GenBank/DDBJ whole genome shotgun (WGS) entry which is preliminary data.</text>
</comment>
<feature type="chain" id="PRO_5020842210" evidence="1">
    <location>
        <begin position="19"/>
        <end position="159"/>
    </location>
</feature>
<dbReference type="Proteomes" id="UP000291338">
    <property type="component" value="Unassembled WGS sequence"/>
</dbReference>
<name>A0A4V2EJD6_9GAMM</name>
<protein>
    <submittedName>
        <fullName evidence="2">Uncharacterized protein</fullName>
    </submittedName>
</protein>
<organism evidence="2 3">
    <name type="scientific">Pseudoalteromonas phenolica</name>
    <dbReference type="NCBI Taxonomy" id="161398"/>
    <lineage>
        <taxon>Bacteria</taxon>
        <taxon>Pseudomonadati</taxon>
        <taxon>Pseudomonadota</taxon>
        <taxon>Gammaproteobacteria</taxon>
        <taxon>Alteromonadales</taxon>
        <taxon>Pseudoalteromonadaceae</taxon>
        <taxon>Pseudoalteromonas</taxon>
    </lineage>
</organism>
<evidence type="ECO:0000256" key="1">
    <source>
        <dbReference type="SAM" id="SignalP"/>
    </source>
</evidence>
<reference evidence="2 3" key="1">
    <citation type="submission" date="2018-01" db="EMBL/GenBank/DDBJ databases">
        <title>Co-occurrence of chitin degradation, pigmentation and bioactivity in marine Pseudoalteromonas.</title>
        <authorList>
            <person name="Paulsen S."/>
            <person name="Gram L."/>
            <person name="Machado H."/>
        </authorList>
    </citation>
    <scope>NUCLEOTIDE SEQUENCE [LARGE SCALE GENOMIC DNA]</scope>
    <source>
        <strain evidence="2 3">S3898</strain>
    </source>
</reference>
<dbReference type="RefSeq" id="WP_130256611.1">
    <property type="nucleotide sequence ID" value="NZ_PPSX01000068.1"/>
</dbReference>
<gene>
    <name evidence="2" type="ORF">C1E23_16440</name>
</gene>
<accession>A0A4V2EJD6</accession>
<evidence type="ECO:0000313" key="2">
    <source>
        <dbReference type="EMBL" id="RZQ51978.1"/>
    </source>
</evidence>
<evidence type="ECO:0000313" key="3">
    <source>
        <dbReference type="Proteomes" id="UP000291338"/>
    </source>
</evidence>
<sequence length="159" mass="17910">MKKILMTTLLLLSASSYASQLNVQALEACSLVENDLKRLMCYDKVMAGKQINLSSHDQQKKESKATLTHLVETTSDNFGLEKKTVHKVDEIRSKITALKLPKVGEKTITLENGQVWKQTDSDSFRAKIGDTVIIKRASLGSFLMKKKDSNRTIRVKRLK</sequence>
<proteinExistence type="predicted"/>
<keyword evidence="1" id="KW-0732">Signal</keyword>